<dbReference type="Gene3D" id="3.40.50.300">
    <property type="entry name" value="P-loop containing nucleotide triphosphate hydrolases"/>
    <property type="match status" value="2"/>
</dbReference>
<dbReference type="InterPro" id="IPR013563">
    <property type="entry name" value="Oligopep_ABC_C"/>
</dbReference>
<dbReference type="Pfam" id="PF00005">
    <property type="entry name" value="ABC_tran"/>
    <property type="match status" value="2"/>
</dbReference>
<dbReference type="PANTHER" id="PTHR43776">
    <property type="entry name" value="TRANSPORT ATP-BINDING PROTEIN"/>
    <property type="match status" value="1"/>
</dbReference>
<feature type="domain" description="ABC transporter" evidence="7">
    <location>
        <begin position="280"/>
        <end position="524"/>
    </location>
</feature>
<dbReference type="GO" id="GO:0016887">
    <property type="term" value="F:ATP hydrolysis activity"/>
    <property type="evidence" value="ECO:0007669"/>
    <property type="project" value="InterPro"/>
</dbReference>
<dbReference type="PANTHER" id="PTHR43776:SF7">
    <property type="entry name" value="D,D-DIPEPTIDE TRANSPORT ATP-BINDING PROTEIN DDPF-RELATED"/>
    <property type="match status" value="1"/>
</dbReference>
<keyword evidence="9" id="KW-1185">Reference proteome</keyword>
<evidence type="ECO:0000256" key="2">
    <source>
        <dbReference type="ARBA" id="ARBA00005417"/>
    </source>
</evidence>
<organism evidence="8 9">
    <name type="scientific">Prosthecodimorpha staleyi</name>
    <dbReference type="NCBI Taxonomy" id="2840188"/>
    <lineage>
        <taxon>Bacteria</taxon>
        <taxon>Pseudomonadati</taxon>
        <taxon>Pseudomonadota</taxon>
        <taxon>Alphaproteobacteria</taxon>
        <taxon>Hyphomicrobiales</taxon>
        <taxon>Ancalomicrobiaceae</taxon>
        <taxon>Prosthecodimorpha</taxon>
    </lineage>
</organism>
<evidence type="ECO:0000256" key="3">
    <source>
        <dbReference type="ARBA" id="ARBA00022448"/>
    </source>
</evidence>
<dbReference type="InterPro" id="IPR017871">
    <property type="entry name" value="ABC_transporter-like_CS"/>
</dbReference>
<dbReference type="NCBIfam" id="TIGR01727">
    <property type="entry name" value="oligo_HPY"/>
    <property type="match status" value="1"/>
</dbReference>
<dbReference type="GO" id="GO:0055085">
    <property type="term" value="P:transmembrane transport"/>
    <property type="evidence" value="ECO:0007669"/>
    <property type="project" value="UniProtKB-ARBA"/>
</dbReference>
<feature type="domain" description="ABC transporter" evidence="7">
    <location>
        <begin position="10"/>
        <end position="256"/>
    </location>
</feature>
<keyword evidence="5 8" id="KW-0067">ATP-binding</keyword>
<dbReference type="EMBL" id="JAHHZF010000012">
    <property type="protein sequence ID" value="MBT9292108.1"/>
    <property type="molecule type" value="Genomic_DNA"/>
</dbReference>
<comment type="subcellular location">
    <subcellularLocation>
        <location evidence="1">Cell inner membrane</location>
        <topology evidence="1">Peripheral membrane protein</topology>
    </subcellularLocation>
</comment>
<proteinExistence type="inferred from homology"/>
<dbReference type="Pfam" id="PF08352">
    <property type="entry name" value="oligo_HPY"/>
    <property type="match status" value="2"/>
</dbReference>
<evidence type="ECO:0000256" key="4">
    <source>
        <dbReference type="ARBA" id="ARBA00022741"/>
    </source>
</evidence>
<dbReference type="CDD" id="cd03257">
    <property type="entry name" value="ABC_NikE_OppD_transporters"/>
    <property type="match status" value="2"/>
</dbReference>
<dbReference type="RefSeq" id="WP_261970629.1">
    <property type="nucleotide sequence ID" value="NZ_JAHHZF010000012.1"/>
</dbReference>
<feature type="region of interest" description="Disordered" evidence="6">
    <location>
        <begin position="534"/>
        <end position="560"/>
    </location>
</feature>
<dbReference type="GO" id="GO:0005524">
    <property type="term" value="F:ATP binding"/>
    <property type="evidence" value="ECO:0007669"/>
    <property type="project" value="UniProtKB-KW"/>
</dbReference>
<dbReference type="InterPro" id="IPR003593">
    <property type="entry name" value="AAA+_ATPase"/>
</dbReference>
<name>A0A947D6R5_9HYPH</name>
<evidence type="ECO:0000256" key="1">
    <source>
        <dbReference type="ARBA" id="ARBA00004417"/>
    </source>
</evidence>
<comment type="similarity">
    <text evidence="2">Belongs to the ABC transporter superfamily.</text>
</comment>
<gene>
    <name evidence="8" type="ORF">KL771_21775</name>
</gene>
<sequence length="595" mass="62361">MNDAEPLLSVRNLTIGFPGRPEPTVADIAFDVAAGRVTALVGESGSGKSLTAAALLGLLPGGARCRSGQMRFDGRDCDLADPRAVAALRGGEIGMIFQEPMTALNPVLTVGEQIAEGIVRHRGLGWRAAGEEAIGLLDRVGIPEPRRRARQYLHQLSGGMRQRVMIASALACRPKLIVADEATTALDVTIQAQILDLLADLQAKEGLGVLFITHDLGIVAEIADHVAVMRAGRIVETGATATVIGRPQSPYTRALIDALPGGAGFGAVRGGDAGTSAPLLEVRGLVKTFPVGGTFLGGRRTVTAVAGVDIEVRRGEVMALVGESGSGKTTIGRCIVGLETPSAGTIQFAGGGGLAPSAARRRIQIVFQDPYSSLNPKLDVAVLVGEAIAHHGLAHGADVRRRVGDLLDLVGLDRSMIDRRPAAFSGGQRQRIAIARALAVEPDLLVADEAVSALDVSVRAQIVRLLADLRDRLGLAILFITHDLALVRHFADRVAVLYLGEVMEEGPVEAVFAAPRHPYTRALLDAEPDIAHAAETARGRRSSPLSGDLPSPIDRPRGCPFSTRCPSASALCKTTPPPMTAAAAGHRYACHHPLA</sequence>
<dbReference type="SMART" id="SM00382">
    <property type="entry name" value="AAA"/>
    <property type="match status" value="2"/>
</dbReference>
<dbReference type="GO" id="GO:0005886">
    <property type="term" value="C:plasma membrane"/>
    <property type="evidence" value="ECO:0007669"/>
    <property type="project" value="UniProtKB-SubCell"/>
</dbReference>
<dbReference type="InterPro" id="IPR050319">
    <property type="entry name" value="ABC_transp_ATP-bind"/>
</dbReference>
<dbReference type="SUPFAM" id="SSF52540">
    <property type="entry name" value="P-loop containing nucleoside triphosphate hydrolases"/>
    <property type="match status" value="2"/>
</dbReference>
<dbReference type="Proteomes" id="UP000766595">
    <property type="component" value="Unassembled WGS sequence"/>
</dbReference>
<dbReference type="FunFam" id="3.40.50.300:FF:000016">
    <property type="entry name" value="Oligopeptide ABC transporter ATP-binding component"/>
    <property type="match status" value="2"/>
</dbReference>
<comment type="caution">
    <text evidence="8">The sequence shown here is derived from an EMBL/GenBank/DDBJ whole genome shotgun (WGS) entry which is preliminary data.</text>
</comment>
<evidence type="ECO:0000256" key="5">
    <source>
        <dbReference type="ARBA" id="ARBA00022840"/>
    </source>
</evidence>
<keyword evidence="3" id="KW-0813">Transport</keyword>
<accession>A0A947D6R5</accession>
<dbReference type="PROSITE" id="PS50893">
    <property type="entry name" value="ABC_TRANSPORTER_2"/>
    <property type="match status" value="2"/>
</dbReference>
<dbReference type="NCBIfam" id="NF007739">
    <property type="entry name" value="PRK10419.1"/>
    <property type="match status" value="2"/>
</dbReference>
<evidence type="ECO:0000313" key="9">
    <source>
        <dbReference type="Proteomes" id="UP000766595"/>
    </source>
</evidence>
<dbReference type="NCBIfam" id="NF008453">
    <property type="entry name" value="PRK11308.1"/>
    <property type="match status" value="2"/>
</dbReference>
<evidence type="ECO:0000259" key="7">
    <source>
        <dbReference type="PROSITE" id="PS50893"/>
    </source>
</evidence>
<dbReference type="InterPro" id="IPR027417">
    <property type="entry name" value="P-loop_NTPase"/>
</dbReference>
<protein>
    <submittedName>
        <fullName evidence="8">ABC transporter ATP-binding protein</fullName>
    </submittedName>
</protein>
<dbReference type="PROSITE" id="PS00211">
    <property type="entry name" value="ABC_TRANSPORTER_1"/>
    <property type="match status" value="2"/>
</dbReference>
<dbReference type="AlphaFoldDB" id="A0A947D6R5"/>
<dbReference type="InterPro" id="IPR003439">
    <property type="entry name" value="ABC_transporter-like_ATP-bd"/>
</dbReference>
<dbReference type="GO" id="GO:0015833">
    <property type="term" value="P:peptide transport"/>
    <property type="evidence" value="ECO:0007669"/>
    <property type="project" value="InterPro"/>
</dbReference>
<evidence type="ECO:0000256" key="6">
    <source>
        <dbReference type="SAM" id="MobiDB-lite"/>
    </source>
</evidence>
<reference evidence="8 9" key="1">
    <citation type="submission" date="2021-06" db="EMBL/GenBank/DDBJ databases">
        <authorList>
            <person name="Grouzdev D.S."/>
            <person name="Koziaeva V."/>
        </authorList>
    </citation>
    <scope>NUCLEOTIDE SEQUENCE [LARGE SCALE GENOMIC DNA]</scope>
    <source>
        <strain evidence="8 9">22</strain>
    </source>
</reference>
<evidence type="ECO:0000313" key="8">
    <source>
        <dbReference type="EMBL" id="MBT9292108.1"/>
    </source>
</evidence>
<keyword evidence="4" id="KW-0547">Nucleotide-binding</keyword>